<reference evidence="2" key="2">
    <citation type="journal article" date="2023" name="IMA Fungus">
        <title>Comparative genomic study of the Penicillium genus elucidates a diverse pangenome and 15 lateral gene transfer events.</title>
        <authorList>
            <person name="Petersen C."/>
            <person name="Sorensen T."/>
            <person name="Nielsen M.R."/>
            <person name="Sondergaard T.E."/>
            <person name="Sorensen J.L."/>
            <person name="Fitzpatrick D.A."/>
            <person name="Frisvad J.C."/>
            <person name="Nielsen K.L."/>
        </authorList>
    </citation>
    <scope>NUCLEOTIDE SEQUENCE</scope>
    <source>
        <strain evidence="2">IBT 19713</strain>
    </source>
</reference>
<keyword evidence="3" id="KW-1185">Reference proteome</keyword>
<evidence type="ECO:0000256" key="1">
    <source>
        <dbReference type="SAM" id="Coils"/>
    </source>
</evidence>
<name>A0A9W9NI80_9EURO</name>
<accession>A0A9W9NI80</accession>
<sequence length="238" mass="27430">MSTSSNGLTMGSWHSQLQEVGKLSSSERTELLDRISDDMVQTLSTISRHVQARILTEENTLKISKVTEIIAKTRAPKRGTLLKKMEHEIEELEDKVAWLEEQLCEQEDRRDARERTLGDEISRLELQSRKQKTRVKKLKDENTWLKVEFRKLARNTDILGNMSVMCKRVLSREIRELREKVHHGRLGENDHPGQVCKNLHPEDTAETAIQDTLVRTTIHSRNCLATTSEAETSCYVEP</sequence>
<protein>
    <submittedName>
        <fullName evidence="2">Uncharacterized protein</fullName>
    </submittedName>
</protein>
<dbReference type="RefSeq" id="XP_058327316.1">
    <property type="nucleotide sequence ID" value="XM_058478986.1"/>
</dbReference>
<dbReference type="GeneID" id="83206289"/>
<feature type="coiled-coil region" evidence="1">
    <location>
        <begin position="82"/>
        <end position="141"/>
    </location>
</feature>
<dbReference type="AlphaFoldDB" id="A0A9W9NI80"/>
<gene>
    <name evidence="2" type="ORF">N7468_009690</name>
</gene>
<organism evidence="2 3">
    <name type="scientific">Penicillium chermesinum</name>
    <dbReference type="NCBI Taxonomy" id="63820"/>
    <lineage>
        <taxon>Eukaryota</taxon>
        <taxon>Fungi</taxon>
        <taxon>Dikarya</taxon>
        <taxon>Ascomycota</taxon>
        <taxon>Pezizomycotina</taxon>
        <taxon>Eurotiomycetes</taxon>
        <taxon>Eurotiomycetidae</taxon>
        <taxon>Eurotiales</taxon>
        <taxon>Aspergillaceae</taxon>
        <taxon>Penicillium</taxon>
    </lineage>
</organism>
<evidence type="ECO:0000313" key="3">
    <source>
        <dbReference type="Proteomes" id="UP001150941"/>
    </source>
</evidence>
<dbReference type="EMBL" id="JAPQKS010000007">
    <property type="protein sequence ID" value="KAJ5220486.1"/>
    <property type="molecule type" value="Genomic_DNA"/>
</dbReference>
<keyword evidence="1" id="KW-0175">Coiled coil</keyword>
<dbReference type="Proteomes" id="UP001150941">
    <property type="component" value="Unassembled WGS sequence"/>
</dbReference>
<comment type="caution">
    <text evidence="2">The sequence shown here is derived from an EMBL/GenBank/DDBJ whole genome shotgun (WGS) entry which is preliminary data.</text>
</comment>
<reference evidence="2" key="1">
    <citation type="submission" date="2022-11" db="EMBL/GenBank/DDBJ databases">
        <authorList>
            <person name="Petersen C."/>
        </authorList>
    </citation>
    <scope>NUCLEOTIDE SEQUENCE</scope>
    <source>
        <strain evidence="2">IBT 19713</strain>
    </source>
</reference>
<evidence type="ECO:0000313" key="2">
    <source>
        <dbReference type="EMBL" id="KAJ5220486.1"/>
    </source>
</evidence>
<proteinExistence type="predicted"/>